<dbReference type="PROSITE" id="PS51450">
    <property type="entry name" value="LRR"/>
    <property type="match status" value="1"/>
</dbReference>
<organism evidence="1 2">
    <name type="scientific">Molorchus minor</name>
    <dbReference type="NCBI Taxonomy" id="1323400"/>
    <lineage>
        <taxon>Eukaryota</taxon>
        <taxon>Metazoa</taxon>
        <taxon>Ecdysozoa</taxon>
        <taxon>Arthropoda</taxon>
        <taxon>Hexapoda</taxon>
        <taxon>Insecta</taxon>
        <taxon>Pterygota</taxon>
        <taxon>Neoptera</taxon>
        <taxon>Endopterygota</taxon>
        <taxon>Coleoptera</taxon>
        <taxon>Polyphaga</taxon>
        <taxon>Cucujiformia</taxon>
        <taxon>Chrysomeloidea</taxon>
        <taxon>Cerambycidae</taxon>
        <taxon>Lamiinae</taxon>
        <taxon>Monochamini</taxon>
        <taxon>Molorchus</taxon>
    </lineage>
</organism>
<reference evidence="1" key="1">
    <citation type="journal article" date="2023" name="Insect Mol. Biol.">
        <title>Genome sequencing provides insights into the evolution of gene families encoding plant cell wall-degrading enzymes in longhorned beetles.</title>
        <authorList>
            <person name="Shin N.R."/>
            <person name="Okamura Y."/>
            <person name="Kirsch R."/>
            <person name="Pauchet Y."/>
        </authorList>
    </citation>
    <scope>NUCLEOTIDE SEQUENCE</scope>
    <source>
        <strain evidence="1">MMC_N1</strain>
    </source>
</reference>
<dbReference type="Proteomes" id="UP001162164">
    <property type="component" value="Unassembled WGS sequence"/>
</dbReference>
<name>A0ABQ9JN95_9CUCU</name>
<comment type="caution">
    <text evidence="1">The sequence shown here is derived from an EMBL/GenBank/DDBJ whole genome shotgun (WGS) entry which is preliminary data.</text>
</comment>
<accession>A0ABQ9JN95</accession>
<dbReference type="InterPro" id="IPR032675">
    <property type="entry name" value="LRR_dom_sf"/>
</dbReference>
<evidence type="ECO:0000313" key="1">
    <source>
        <dbReference type="EMBL" id="KAJ8979729.1"/>
    </source>
</evidence>
<dbReference type="EMBL" id="JAPWTJ010000317">
    <property type="protein sequence ID" value="KAJ8979729.1"/>
    <property type="molecule type" value="Genomic_DNA"/>
</dbReference>
<keyword evidence="2" id="KW-1185">Reference proteome</keyword>
<dbReference type="InterPro" id="IPR001611">
    <property type="entry name" value="Leu-rich_rpt"/>
</dbReference>
<proteinExistence type="predicted"/>
<evidence type="ECO:0000313" key="2">
    <source>
        <dbReference type="Proteomes" id="UP001162164"/>
    </source>
</evidence>
<sequence>MNMRRNRLKKLLGFAETPSLTKLFVSNNDLQSVEDIASLARSSNLKEIAIDNNPVSLGW</sequence>
<dbReference type="Gene3D" id="3.80.10.10">
    <property type="entry name" value="Ribonuclease Inhibitor"/>
    <property type="match status" value="1"/>
</dbReference>
<dbReference type="SUPFAM" id="SSF52058">
    <property type="entry name" value="L domain-like"/>
    <property type="match status" value="1"/>
</dbReference>
<protein>
    <submittedName>
        <fullName evidence="1">Uncharacterized protein</fullName>
    </submittedName>
</protein>
<gene>
    <name evidence="1" type="ORF">NQ317_004715</name>
</gene>